<dbReference type="Proteomes" id="UP000236161">
    <property type="component" value="Unassembled WGS sequence"/>
</dbReference>
<sequence>MNRSMASVTHLLLLLLTLLLQLRSPAAAMPGDINIGPETALDIIANRAAARALAALGMAFCNQQYCIPLSELVPFSIDVRRVRAPHNQHALFAFRVFALAIQRGASGYLEFLIQMWLPTNSFYRSLSSPTSELVIINPESVLIARNVVDISLVKLQRFAW</sequence>
<accession>A0A2I0AVH2</accession>
<feature type="signal peptide" evidence="1">
    <location>
        <begin position="1"/>
        <end position="28"/>
    </location>
</feature>
<reference evidence="2 3" key="1">
    <citation type="journal article" date="2017" name="Nature">
        <title>The Apostasia genome and the evolution of orchids.</title>
        <authorList>
            <person name="Zhang G.Q."/>
            <person name="Liu K.W."/>
            <person name="Li Z."/>
            <person name="Lohaus R."/>
            <person name="Hsiao Y.Y."/>
            <person name="Niu S.C."/>
            <person name="Wang J.Y."/>
            <person name="Lin Y.C."/>
            <person name="Xu Q."/>
            <person name="Chen L.J."/>
            <person name="Yoshida K."/>
            <person name="Fujiwara S."/>
            <person name="Wang Z.W."/>
            <person name="Zhang Y.Q."/>
            <person name="Mitsuda N."/>
            <person name="Wang M."/>
            <person name="Liu G.H."/>
            <person name="Pecoraro L."/>
            <person name="Huang H.X."/>
            <person name="Xiao X.J."/>
            <person name="Lin M."/>
            <person name="Wu X.Y."/>
            <person name="Wu W.L."/>
            <person name="Chen Y.Y."/>
            <person name="Chang S.B."/>
            <person name="Sakamoto S."/>
            <person name="Ohme-Takagi M."/>
            <person name="Yagi M."/>
            <person name="Zeng S.J."/>
            <person name="Shen C.Y."/>
            <person name="Yeh C.M."/>
            <person name="Luo Y.B."/>
            <person name="Tsai W.C."/>
            <person name="Van de Peer Y."/>
            <person name="Liu Z.J."/>
        </authorList>
    </citation>
    <scope>NUCLEOTIDE SEQUENCE [LARGE SCALE GENOMIC DNA]</scope>
    <source>
        <strain evidence="3">cv. Shenzhen</strain>
        <tissue evidence="2">Stem</tissue>
    </source>
</reference>
<name>A0A2I0AVH2_9ASPA</name>
<protein>
    <submittedName>
        <fullName evidence="2">Uncharacterized protein</fullName>
    </submittedName>
</protein>
<evidence type="ECO:0000313" key="2">
    <source>
        <dbReference type="EMBL" id="PKA59540.1"/>
    </source>
</evidence>
<proteinExistence type="predicted"/>
<keyword evidence="3" id="KW-1185">Reference proteome</keyword>
<evidence type="ECO:0000256" key="1">
    <source>
        <dbReference type="SAM" id="SignalP"/>
    </source>
</evidence>
<gene>
    <name evidence="2" type="ORF">AXF42_Ash016564</name>
</gene>
<organism evidence="2 3">
    <name type="scientific">Apostasia shenzhenica</name>
    <dbReference type="NCBI Taxonomy" id="1088818"/>
    <lineage>
        <taxon>Eukaryota</taxon>
        <taxon>Viridiplantae</taxon>
        <taxon>Streptophyta</taxon>
        <taxon>Embryophyta</taxon>
        <taxon>Tracheophyta</taxon>
        <taxon>Spermatophyta</taxon>
        <taxon>Magnoliopsida</taxon>
        <taxon>Liliopsida</taxon>
        <taxon>Asparagales</taxon>
        <taxon>Orchidaceae</taxon>
        <taxon>Apostasioideae</taxon>
        <taxon>Apostasia</taxon>
    </lineage>
</organism>
<dbReference type="AlphaFoldDB" id="A0A2I0AVH2"/>
<keyword evidence="1" id="KW-0732">Signal</keyword>
<dbReference type="EMBL" id="KZ451948">
    <property type="protein sequence ID" value="PKA59540.1"/>
    <property type="molecule type" value="Genomic_DNA"/>
</dbReference>
<evidence type="ECO:0000313" key="3">
    <source>
        <dbReference type="Proteomes" id="UP000236161"/>
    </source>
</evidence>
<feature type="chain" id="PRO_5014169275" evidence="1">
    <location>
        <begin position="29"/>
        <end position="160"/>
    </location>
</feature>